<feature type="chain" id="PRO_5038353198" evidence="1">
    <location>
        <begin position="20"/>
        <end position="73"/>
    </location>
</feature>
<reference evidence="2 3" key="1">
    <citation type="submission" date="2015-02" db="EMBL/GenBank/DDBJ databases">
        <authorList>
            <person name="Ju K.-S."/>
            <person name="Doroghazi J.R."/>
            <person name="Metcalf W."/>
        </authorList>
    </citation>
    <scope>NUCLEOTIDE SEQUENCE [LARGE SCALE GENOMIC DNA]</scope>
    <source>
        <strain evidence="2 3">NRRL B-16140</strain>
    </source>
</reference>
<dbReference type="AlphaFoldDB" id="A0A0F0GKP3"/>
<keyword evidence="3" id="KW-1185">Reference proteome</keyword>
<dbReference type="PATRIC" id="fig|68170.10.peg.9498"/>
<proteinExistence type="predicted"/>
<evidence type="ECO:0000256" key="1">
    <source>
        <dbReference type="SAM" id="SignalP"/>
    </source>
</evidence>
<accession>A0A0F0GKP3</accession>
<evidence type="ECO:0000313" key="3">
    <source>
        <dbReference type="Proteomes" id="UP000033393"/>
    </source>
</evidence>
<organism evidence="2 3">
    <name type="scientific">Lentzea aerocolonigenes</name>
    <name type="common">Lechevalieria aerocolonigenes</name>
    <name type="synonym">Saccharothrix aerocolonigenes</name>
    <dbReference type="NCBI Taxonomy" id="68170"/>
    <lineage>
        <taxon>Bacteria</taxon>
        <taxon>Bacillati</taxon>
        <taxon>Actinomycetota</taxon>
        <taxon>Actinomycetes</taxon>
        <taxon>Pseudonocardiales</taxon>
        <taxon>Pseudonocardiaceae</taxon>
        <taxon>Lentzea</taxon>
    </lineage>
</organism>
<gene>
    <name evidence="2" type="ORF">UK23_36725</name>
</gene>
<dbReference type="RefSeq" id="WP_045316374.1">
    <property type="nucleotide sequence ID" value="NZ_JYJG01000345.1"/>
</dbReference>
<keyword evidence="1" id="KW-0732">Signal</keyword>
<name>A0A0F0GKP3_LENAE</name>
<evidence type="ECO:0000313" key="2">
    <source>
        <dbReference type="EMBL" id="KJK42532.1"/>
    </source>
</evidence>
<dbReference type="Proteomes" id="UP000033393">
    <property type="component" value="Unassembled WGS sequence"/>
</dbReference>
<feature type="signal peptide" evidence="1">
    <location>
        <begin position="1"/>
        <end position="19"/>
    </location>
</feature>
<comment type="caution">
    <text evidence="2">The sequence shown here is derived from an EMBL/GenBank/DDBJ whole genome shotgun (WGS) entry which is preliminary data.</text>
</comment>
<protein>
    <submittedName>
        <fullName evidence="2">Uncharacterized protein</fullName>
    </submittedName>
</protein>
<sequence length="73" mass="7732">MVKKLVAGAALLCASLVVAAPAAHAASFAGVYPNHNAAVKACKQGVAQGRWYDTCRYQGYRNSAQVGLWVQPR</sequence>
<dbReference type="EMBL" id="JYJG01000345">
    <property type="protein sequence ID" value="KJK42532.1"/>
    <property type="molecule type" value="Genomic_DNA"/>
</dbReference>
<dbReference type="OrthoDB" id="3643458at2"/>